<sequence length="218" mass="23970">FLPTSSLQIQTAGKALFRLPSPLKELTIPIFSTETGRPIYLSVREKRSSGNCRLIDAESEDEHVLASTAYHWGPGKNPIVRIGEAESADEFEIINKSLLSRSVVFSCRWGTFEWRYAGRKEKDEGVNTLLVLERVGDEEGRGRVRVAQLIRGEETRSPGSTSSSAGNGGRLEICLDDGEGKLVDEQTVVSTCLVMLKKEVDRRRAMQVVMISAAVTGG</sequence>
<proteinExistence type="predicted"/>
<evidence type="ECO:0000313" key="2">
    <source>
        <dbReference type="Proteomes" id="UP000235672"/>
    </source>
</evidence>
<feature type="non-terminal residue" evidence="1">
    <location>
        <position position="218"/>
    </location>
</feature>
<evidence type="ECO:0000313" key="1">
    <source>
        <dbReference type="EMBL" id="PMD27071.1"/>
    </source>
</evidence>
<organism evidence="1 2">
    <name type="scientific">Hyaloscypha hepaticicola</name>
    <dbReference type="NCBI Taxonomy" id="2082293"/>
    <lineage>
        <taxon>Eukaryota</taxon>
        <taxon>Fungi</taxon>
        <taxon>Dikarya</taxon>
        <taxon>Ascomycota</taxon>
        <taxon>Pezizomycotina</taxon>
        <taxon>Leotiomycetes</taxon>
        <taxon>Helotiales</taxon>
        <taxon>Hyaloscyphaceae</taxon>
        <taxon>Hyaloscypha</taxon>
    </lineage>
</organism>
<dbReference type="STRING" id="1745343.A0A2J6QLC0"/>
<gene>
    <name evidence="1" type="ORF">NA56DRAFT_530146</name>
</gene>
<name>A0A2J6QLC0_9HELO</name>
<dbReference type="Proteomes" id="UP000235672">
    <property type="component" value="Unassembled WGS sequence"/>
</dbReference>
<dbReference type="EMBL" id="KZ613466">
    <property type="protein sequence ID" value="PMD27071.1"/>
    <property type="molecule type" value="Genomic_DNA"/>
</dbReference>
<keyword evidence="2" id="KW-1185">Reference proteome</keyword>
<dbReference type="OrthoDB" id="5325862at2759"/>
<protein>
    <submittedName>
        <fullName evidence="1">Uncharacterized protein</fullName>
    </submittedName>
</protein>
<accession>A0A2J6QLC0</accession>
<reference evidence="1 2" key="1">
    <citation type="submission" date="2016-05" db="EMBL/GenBank/DDBJ databases">
        <title>A degradative enzymes factory behind the ericoid mycorrhizal symbiosis.</title>
        <authorList>
            <consortium name="DOE Joint Genome Institute"/>
            <person name="Martino E."/>
            <person name="Morin E."/>
            <person name="Grelet G."/>
            <person name="Kuo A."/>
            <person name="Kohler A."/>
            <person name="Daghino S."/>
            <person name="Barry K."/>
            <person name="Choi C."/>
            <person name="Cichocki N."/>
            <person name="Clum A."/>
            <person name="Copeland A."/>
            <person name="Hainaut M."/>
            <person name="Haridas S."/>
            <person name="Labutti K."/>
            <person name="Lindquist E."/>
            <person name="Lipzen A."/>
            <person name="Khouja H.-R."/>
            <person name="Murat C."/>
            <person name="Ohm R."/>
            <person name="Olson A."/>
            <person name="Spatafora J."/>
            <person name="Veneault-Fourrey C."/>
            <person name="Henrissat B."/>
            <person name="Grigoriev I."/>
            <person name="Martin F."/>
            <person name="Perotto S."/>
        </authorList>
    </citation>
    <scope>NUCLEOTIDE SEQUENCE [LARGE SCALE GENOMIC DNA]</scope>
    <source>
        <strain evidence="1 2">UAMH 7357</strain>
    </source>
</reference>
<feature type="non-terminal residue" evidence="1">
    <location>
        <position position="1"/>
    </location>
</feature>
<dbReference type="AlphaFoldDB" id="A0A2J6QLC0"/>